<proteinExistence type="predicted"/>
<dbReference type="Pfam" id="PF19192">
    <property type="entry name" value="Response_reg_2"/>
    <property type="match status" value="1"/>
</dbReference>
<reference evidence="2" key="1">
    <citation type="submission" date="2020-06" db="EMBL/GenBank/DDBJ databases">
        <title>Unique genomic features of the anaerobic methanotrophic archaea.</title>
        <authorList>
            <person name="Chadwick G.L."/>
            <person name="Skennerton C.T."/>
            <person name="Laso-Perez R."/>
            <person name="Leu A.O."/>
            <person name="Speth D.R."/>
            <person name="Yu H."/>
            <person name="Morgan-Lang C."/>
            <person name="Hatzenpichler R."/>
            <person name="Goudeau D."/>
            <person name="Malmstrom R."/>
            <person name="Brazelton W.J."/>
            <person name="Woyke T."/>
            <person name="Hallam S.J."/>
            <person name="Tyson G.W."/>
            <person name="Wegener G."/>
            <person name="Boetius A."/>
            <person name="Orphan V."/>
        </authorList>
    </citation>
    <scope>NUCLEOTIDE SEQUENCE</scope>
</reference>
<dbReference type="InterPro" id="IPR043834">
    <property type="entry name" value="REC"/>
</dbReference>
<gene>
    <name evidence="2" type="ORF">CBNPKNJC_00046</name>
</gene>
<organism evidence="2">
    <name type="scientific">Candidatus Methanophagaceae archaeon ANME-1 ERB6</name>
    <dbReference type="NCBI Taxonomy" id="2759912"/>
    <lineage>
        <taxon>Archaea</taxon>
        <taxon>Methanobacteriati</taxon>
        <taxon>Methanobacteriota</taxon>
        <taxon>Stenosarchaea group</taxon>
        <taxon>Methanomicrobia</taxon>
        <taxon>Candidatus Methanophagales</taxon>
        <taxon>Candidatus Methanophagaceae</taxon>
    </lineage>
</organism>
<evidence type="ECO:0000313" key="2">
    <source>
        <dbReference type="EMBL" id="QNO51531.1"/>
    </source>
</evidence>
<evidence type="ECO:0000259" key="1">
    <source>
        <dbReference type="Pfam" id="PF19192"/>
    </source>
</evidence>
<dbReference type="AlphaFoldDB" id="A0A7G9YU47"/>
<sequence length="571" mass="66057">MDFNTVAKEIVSDSICSALCIDNAFDEPYAPTDYPEKDSFKIPKELYESFKAQNCILDIYKYIDLKDWEGKRESILKNKDLLILDWELTDGDPPYKDALEILLEAVKTESLPFVYIYTQEIDLDKVILNICAYFSGTTSEDLRQKYESLCEELEDTTDIPEVEDSDKLLSGMKEICKEILIKGDLSEDIEDEIFGYLQKELDTDLGGAKRYYRTLCKIGQKHFETETRDDIFKPIGIILNPSHCREEPVSEIDIHPISDEQYAYLIHNTIVKISTKKLSTTEGIKSDVVSPEEVYSDLSRTIWKRPRNFLALLGLEMRNLYRGRSSVIGKDLNEIDEIAFFKHQKSFEDTDEQERFYEFLKNIWKEELSSFLLDQSSALFSVLDEYKNKNNIEDGLETLQKNQEKFIDDLSKLNYYYSVLRFDWKNPRKIRFGDIFSITFEKNGDSEEDYSYLLCITSHCDCLRPQKVEDSLNFVGGKKLKLKKGLEIGDSGCVSYIKANEEIVCIEWRKIPFTIHIALNGNDISKPIKCIFSGRDITLDYLATQKENYTQRIANAAFSYASRVGIELVGL</sequence>
<protein>
    <recommendedName>
        <fullName evidence="1">Response receiver domain-containing protein</fullName>
    </recommendedName>
</protein>
<name>A0A7G9YU47_9EURY</name>
<accession>A0A7G9YU47</accession>
<feature type="domain" description="Response receiver" evidence="1">
    <location>
        <begin position="15"/>
        <end position="157"/>
    </location>
</feature>
<dbReference type="EMBL" id="MT631471">
    <property type="protein sequence ID" value="QNO51531.1"/>
    <property type="molecule type" value="Genomic_DNA"/>
</dbReference>